<proteinExistence type="inferred from homology"/>
<evidence type="ECO:0000256" key="4">
    <source>
        <dbReference type="ARBA" id="ARBA00022691"/>
    </source>
</evidence>
<dbReference type="RefSeq" id="YP_009202268.1">
    <property type="nucleotide sequence ID" value="NC_028841.1"/>
</dbReference>
<dbReference type="Pfam" id="PF00145">
    <property type="entry name" value="DNA_methylase"/>
    <property type="match status" value="1"/>
</dbReference>
<evidence type="ECO:0000256" key="2">
    <source>
        <dbReference type="ARBA" id="ARBA00022632"/>
    </source>
</evidence>
<dbReference type="InterPro" id="IPR029063">
    <property type="entry name" value="SAM-dependent_MTases_sf"/>
</dbReference>
<keyword evidence="2" id="KW-1090">Inhibition of host innate immune response by virus</keyword>
<dbReference type="OrthoDB" id="8328at10239"/>
<protein>
    <submittedName>
        <fullName evidence="8">DNA-cytosine methyltransferase</fullName>
    </submittedName>
</protein>
<accession>A0A0C5ABP5</accession>
<dbReference type="InterPro" id="IPR018117">
    <property type="entry name" value="C5_DNA_meth_AS"/>
</dbReference>
<dbReference type="PANTHER" id="PTHR46098:SF1">
    <property type="entry name" value="TRNA (CYTOSINE(38)-C(5))-METHYLTRANSFERASE"/>
    <property type="match status" value="1"/>
</dbReference>
<keyword evidence="6" id="KW-1258">Restriction-modification system evasion by virus</keyword>
<keyword evidence="1 7" id="KW-0489">Methyltransferase</keyword>
<dbReference type="KEGG" id="vg:26629240"/>
<feature type="active site" evidence="7">
    <location>
        <position position="80"/>
    </location>
</feature>
<dbReference type="Gene3D" id="3.40.50.150">
    <property type="entry name" value="Vaccinia Virus protein VP39"/>
    <property type="match status" value="1"/>
</dbReference>
<dbReference type="SUPFAM" id="SSF53335">
    <property type="entry name" value="S-adenosyl-L-methionine-dependent methyltransferases"/>
    <property type="match status" value="1"/>
</dbReference>
<evidence type="ECO:0000256" key="5">
    <source>
        <dbReference type="ARBA" id="ARBA00023280"/>
    </source>
</evidence>
<dbReference type="EMBL" id="KP296792">
    <property type="protein sequence ID" value="AJK27786.1"/>
    <property type="molecule type" value="Genomic_DNA"/>
</dbReference>
<evidence type="ECO:0000256" key="6">
    <source>
        <dbReference type="ARBA" id="ARBA00033479"/>
    </source>
</evidence>
<comment type="similarity">
    <text evidence="7">Belongs to the class I-like SAM-binding methyltransferase superfamily. C5-methyltransferase family.</text>
</comment>
<dbReference type="GO" id="GO:0099018">
    <property type="term" value="P:symbiont-mediated evasion of host restriction-modification system"/>
    <property type="evidence" value="ECO:0007669"/>
    <property type="project" value="UniProtKB-KW"/>
</dbReference>
<dbReference type="GO" id="GO:0052170">
    <property type="term" value="P:symbiont-mediated suppression of host innate immune response"/>
    <property type="evidence" value="ECO:0007669"/>
    <property type="project" value="UniProtKB-KW"/>
</dbReference>
<dbReference type="InterPro" id="IPR050750">
    <property type="entry name" value="C5-MTase"/>
</dbReference>
<gene>
    <name evidence="8" type="ORF">LILY_62</name>
</gene>
<dbReference type="PANTHER" id="PTHR46098">
    <property type="entry name" value="TRNA (CYTOSINE(38)-C(5))-METHYLTRANSFERASE"/>
    <property type="match status" value="1"/>
</dbReference>
<dbReference type="PROSITE" id="PS00094">
    <property type="entry name" value="C5_MTASE_1"/>
    <property type="match status" value="1"/>
</dbReference>
<dbReference type="InterPro" id="IPR001525">
    <property type="entry name" value="C5_MeTfrase"/>
</dbReference>
<dbReference type="GO" id="GO:0032259">
    <property type="term" value="P:methylation"/>
    <property type="evidence" value="ECO:0007669"/>
    <property type="project" value="UniProtKB-KW"/>
</dbReference>
<evidence type="ECO:0000313" key="9">
    <source>
        <dbReference type="Proteomes" id="UP000032129"/>
    </source>
</evidence>
<dbReference type="PROSITE" id="PS51679">
    <property type="entry name" value="SAM_MT_C5"/>
    <property type="match status" value="1"/>
</dbReference>
<keyword evidence="5" id="KW-0899">Viral immunoevasion</keyword>
<dbReference type="GO" id="GO:0008168">
    <property type="term" value="F:methyltransferase activity"/>
    <property type="evidence" value="ECO:0007669"/>
    <property type="project" value="UniProtKB-KW"/>
</dbReference>
<evidence type="ECO:0000256" key="7">
    <source>
        <dbReference type="PROSITE-ProRule" id="PRU01016"/>
    </source>
</evidence>
<evidence type="ECO:0000313" key="8">
    <source>
        <dbReference type="EMBL" id="AJK27786.1"/>
    </source>
</evidence>
<sequence>MRKLSLFSGIGGIDLAAKWAGIETAAFCEKEPFPQKVLKKHWPDIPLYDDVRTLTKEVLEQDGIITRNRTIDLISAGYPCQPFSNAGKRKGKEDDRHLWPEVARLLQEIRPHWFLGENVAGHITLGLDDVLSDLENLEYTTQAFIVPACAVGAIHRRDRIFILANSNSKYGERSSERQIQRQFQIQRIIHYGSIETWARRSTVYEPKLLRTHNGVPDQVDRLRSLGNAVSPYQVYPFLAAIKAINDQIQGENHL</sequence>
<keyword evidence="3 7" id="KW-0808">Transferase</keyword>
<name>A0A0C5ABP5_9CAUD</name>
<keyword evidence="9" id="KW-1185">Reference proteome</keyword>
<keyword evidence="2" id="KW-0945">Host-virus interaction</keyword>
<evidence type="ECO:0000256" key="1">
    <source>
        <dbReference type="ARBA" id="ARBA00022603"/>
    </source>
</evidence>
<dbReference type="Proteomes" id="UP000032129">
    <property type="component" value="Segment"/>
</dbReference>
<keyword evidence="4 7" id="KW-0949">S-adenosyl-L-methionine</keyword>
<evidence type="ECO:0000256" key="3">
    <source>
        <dbReference type="ARBA" id="ARBA00022679"/>
    </source>
</evidence>
<dbReference type="GeneID" id="26629240"/>
<reference evidence="8 9" key="1">
    <citation type="journal article" date="2015" name="Genome Announc.">
        <title>Genome Sequences of Six Paenibacillus larvae Siphoviridae Phages.</title>
        <authorList>
            <person name="Carson S."/>
            <person name="Bruff E."/>
            <person name="DeFoor W."/>
            <person name="Dums J."/>
            <person name="Groth A."/>
            <person name="Hatfield T."/>
            <person name="Iyer A."/>
            <person name="Joshi K."/>
            <person name="McAdams S."/>
            <person name="Miles D."/>
            <person name="Miller D."/>
            <person name="Oufkir A."/>
            <person name="Raynor B."/>
            <person name="Riley S."/>
            <person name="Roland S."/>
            <person name="Rozier H."/>
            <person name="Talley S."/>
            <person name="Miller E.S."/>
        </authorList>
    </citation>
    <scope>NUCLEOTIDE SEQUENCE [LARGE SCALE GENOMIC DNA]</scope>
</reference>
<organism evidence="8 9">
    <name type="scientific">Bacteriophage Lily</name>
    <dbReference type="NCBI Taxonomy" id="1589751"/>
    <lineage>
        <taxon>Viruses</taxon>
        <taxon>Duplodnaviria</taxon>
        <taxon>Heunggongvirae</taxon>
        <taxon>Uroviricota</taxon>
        <taxon>Caudoviricetes</taxon>
        <taxon>Lilyvirus</taxon>
        <taxon>Lilyvirus lily</taxon>
    </lineage>
</organism>
<dbReference type="PRINTS" id="PR00105">
    <property type="entry name" value="C5METTRFRASE"/>
</dbReference>